<protein>
    <submittedName>
        <fullName evidence="6">Dcp1-like decapping</fullName>
    </submittedName>
</protein>
<evidence type="ECO:0000313" key="6">
    <source>
        <dbReference type="EMBL" id="EKG16171.1"/>
    </source>
</evidence>
<dbReference type="HOGENOM" id="CLU_631723_0_0_1"/>
<evidence type="ECO:0000256" key="2">
    <source>
        <dbReference type="ARBA" id="ARBA00008778"/>
    </source>
</evidence>
<dbReference type="AlphaFoldDB" id="K2R1S5"/>
<evidence type="ECO:0000313" key="7">
    <source>
        <dbReference type="Proteomes" id="UP000007129"/>
    </source>
</evidence>
<keyword evidence="4" id="KW-0507">mRNA processing</keyword>
<dbReference type="GO" id="GO:0006397">
    <property type="term" value="P:mRNA processing"/>
    <property type="evidence" value="ECO:0007669"/>
    <property type="project" value="UniProtKB-KW"/>
</dbReference>
<dbReference type="GO" id="GO:0000290">
    <property type="term" value="P:deadenylation-dependent decapping of nuclear-transcribed mRNA"/>
    <property type="evidence" value="ECO:0007669"/>
    <property type="project" value="InterPro"/>
</dbReference>
<dbReference type="Gene3D" id="2.30.29.30">
    <property type="entry name" value="Pleckstrin-homology domain (PH domain)/Phosphotyrosine-binding domain (PTB)"/>
    <property type="match status" value="1"/>
</dbReference>
<dbReference type="GO" id="GO:0000932">
    <property type="term" value="C:P-body"/>
    <property type="evidence" value="ECO:0007669"/>
    <property type="project" value="TreeGrafter"/>
</dbReference>
<dbReference type="PANTHER" id="PTHR16290">
    <property type="entry name" value="TRANSCRIPTION FACTOR SMIF DECAPPING ENZYME DCP1"/>
    <property type="match status" value="1"/>
</dbReference>
<evidence type="ECO:0000256" key="1">
    <source>
        <dbReference type="ARBA" id="ARBA00004496"/>
    </source>
</evidence>
<dbReference type="OrthoDB" id="440673at2759"/>
<dbReference type="GO" id="GO:0003729">
    <property type="term" value="F:mRNA binding"/>
    <property type="evidence" value="ECO:0007669"/>
    <property type="project" value="TreeGrafter"/>
</dbReference>
<dbReference type="STRING" id="1126212.K2R1S5"/>
<dbReference type="SUPFAM" id="SSF50729">
    <property type="entry name" value="PH domain-like"/>
    <property type="match status" value="1"/>
</dbReference>
<dbReference type="Proteomes" id="UP000007129">
    <property type="component" value="Unassembled WGS sequence"/>
</dbReference>
<comment type="similarity">
    <text evidence="2">Belongs to the DCP1 family.</text>
</comment>
<evidence type="ECO:0000256" key="4">
    <source>
        <dbReference type="ARBA" id="ARBA00022664"/>
    </source>
</evidence>
<dbReference type="InterPro" id="IPR010334">
    <property type="entry name" value="Dcp1"/>
</dbReference>
<dbReference type="EMBL" id="AHHD01000284">
    <property type="protein sequence ID" value="EKG16171.1"/>
    <property type="molecule type" value="Genomic_DNA"/>
</dbReference>
<accession>K2R1S5</accession>
<feature type="region of interest" description="Disordered" evidence="5">
    <location>
        <begin position="249"/>
        <end position="331"/>
    </location>
</feature>
<comment type="subcellular location">
    <subcellularLocation>
        <location evidence="1">Cytoplasm</location>
    </subcellularLocation>
</comment>
<dbReference type="InterPro" id="IPR011993">
    <property type="entry name" value="PH-like_dom_sf"/>
</dbReference>
<comment type="caution">
    <text evidence="6">The sequence shown here is derived from an EMBL/GenBank/DDBJ whole genome shotgun (WGS) entry which is preliminary data.</text>
</comment>
<feature type="compositionally biased region" description="Polar residues" evidence="5">
    <location>
        <begin position="271"/>
        <end position="288"/>
    </location>
</feature>
<evidence type="ECO:0000256" key="5">
    <source>
        <dbReference type="SAM" id="MobiDB-lite"/>
    </source>
</evidence>
<feature type="compositionally biased region" description="Low complexity" evidence="5">
    <location>
        <begin position="249"/>
        <end position="264"/>
    </location>
</feature>
<feature type="compositionally biased region" description="Low complexity" evidence="5">
    <location>
        <begin position="313"/>
        <end position="331"/>
    </location>
</feature>
<proteinExistence type="inferred from homology"/>
<dbReference type="PANTHER" id="PTHR16290:SF0">
    <property type="entry name" value="DECAPPING PROTEIN 1, ISOFORM A"/>
    <property type="match status" value="1"/>
</dbReference>
<evidence type="ECO:0000256" key="3">
    <source>
        <dbReference type="ARBA" id="ARBA00022490"/>
    </source>
</evidence>
<reference evidence="6 7" key="1">
    <citation type="journal article" date="2012" name="BMC Genomics">
        <title>Tools to kill: Genome of one of the most destructive plant pathogenic fungi Macrophomina phaseolina.</title>
        <authorList>
            <person name="Islam M.S."/>
            <person name="Haque M.S."/>
            <person name="Islam M.M."/>
            <person name="Emdad E.M."/>
            <person name="Halim A."/>
            <person name="Hossen Q.M.M."/>
            <person name="Hossain M.Z."/>
            <person name="Ahmed B."/>
            <person name="Rahim S."/>
            <person name="Rahman M.S."/>
            <person name="Alam M.M."/>
            <person name="Hou S."/>
            <person name="Wan X."/>
            <person name="Saito J.A."/>
            <person name="Alam M."/>
        </authorList>
    </citation>
    <scope>NUCLEOTIDE SEQUENCE [LARGE SCALE GENOMIC DNA]</scope>
    <source>
        <strain evidence="6 7">MS6</strain>
    </source>
</reference>
<dbReference type="VEuPathDB" id="FungiDB:MPH_06608"/>
<dbReference type="GO" id="GO:0008047">
    <property type="term" value="F:enzyme activator activity"/>
    <property type="evidence" value="ECO:0007669"/>
    <property type="project" value="InterPro"/>
</dbReference>
<sequence length="434" mass="47691">MAPMKSKVRAVVAHSDFESDNPAQEAMPVTELRRYDNTNDLNHSVLRRYVPSLNAILSIASFCVLYAFNPVNQAWEKLGVDGSLFVNSLTPDADGVARFNIVVLNRRGTDPNAFTIEIKTANDVELTDEYIILQDQAEDGSLKIYGLWIFTEPHPSSTAMAREINGQMIKQCAMMADTSRKIAMQNAQSSDEEPQSVAMGRQLSLRELFGKQREADADFSIHHHDPVLAAPAASTPPAIPNIGHDNMSAQAQAQAVPQRQTPVQPKHKQVSQRASSSSTPTFVNSDDTNFFLAPKVTQTQRRPPHFQHSKQESPALSSPALGSPSPASGASAQEAIDFESMTAGDFFDVARNAHKGSHNVLVTPFGTFKVGPGSDFLGHWVQIQDKFLAWRHNMRTEKATVTKPHVTFETTWTPTVNGVKLRSKAVTTVNYIGK</sequence>
<organism evidence="6 7">
    <name type="scientific">Macrophomina phaseolina (strain MS6)</name>
    <name type="common">Charcoal rot fungus</name>
    <dbReference type="NCBI Taxonomy" id="1126212"/>
    <lineage>
        <taxon>Eukaryota</taxon>
        <taxon>Fungi</taxon>
        <taxon>Dikarya</taxon>
        <taxon>Ascomycota</taxon>
        <taxon>Pezizomycotina</taxon>
        <taxon>Dothideomycetes</taxon>
        <taxon>Dothideomycetes incertae sedis</taxon>
        <taxon>Botryosphaeriales</taxon>
        <taxon>Botryosphaeriaceae</taxon>
        <taxon>Macrophomina</taxon>
    </lineage>
</organism>
<dbReference type="eggNOG" id="ENOG502SCAW">
    <property type="taxonomic scope" value="Eukaryota"/>
</dbReference>
<keyword evidence="3" id="KW-0963">Cytoplasm</keyword>
<gene>
    <name evidence="6" type="ORF">MPH_06608</name>
</gene>
<dbReference type="Pfam" id="PF06058">
    <property type="entry name" value="DCP1"/>
    <property type="match status" value="1"/>
</dbReference>
<name>K2R1S5_MACPH</name>
<dbReference type="InParanoid" id="K2R1S5"/>
<dbReference type="CDD" id="cd13182">
    <property type="entry name" value="EVH1-like_Dcp1"/>
    <property type="match status" value="1"/>
</dbReference>
<dbReference type="GO" id="GO:0031087">
    <property type="term" value="P:deadenylation-independent decapping of nuclear-transcribed mRNA"/>
    <property type="evidence" value="ECO:0007669"/>
    <property type="project" value="TreeGrafter"/>
</dbReference>